<comment type="subcellular location">
    <subcellularLocation>
        <location evidence="1">Endomembrane system</location>
        <topology evidence="1">Multi-pass membrane protein</topology>
    </subcellularLocation>
</comment>
<dbReference type="Pfam" id="PF01988">
    <property type="entry name" value="VIT1"/>
    <property type="match status" value="1"/>
</dbReference>
<organism evidence="8 9">
    <name type="scientific">Monilinia fructicola</name>
    <name type="common">Brown rot fungus</name>
    <name type="synonym">Ciboria fructicola</name>
    <dbReference type="NCBI Taxonomy" id="38448"/>
    <lineage>
        <taxon>Eukaryota</taxon>
        <taxon>Fungi</taxon>
        <taxon>Dikarya</taxon>
        <taxon>Ascomycota</taxon>
        <taxon>Pezizomycotina</taxon>
        <taxon>Leotiomycetes</taxon>
        <taxon>Helotiales</taxon>
        <taxon>Sclerotiniaceae</taxon>
        <taxon>Monilinia</taxon>
    </lineage>
</organism>
<dbReference type="EMBL" id="VICG01000011">
    <property type="protein sequence ID" value="KAA8566815.1"/>
    <property type="molecule type" value="Genomic_DNA"/>
</dbReference>
<feature type="transmembrane region" description="Helical" evidence="7">
    <location>
        <begin position="218"/>
        <end position="242"/>
    </location>
</feature>
<evidence type="ECO:0000313" key="8">
    <source>
        <dbReference type="EMBL" id="KAA8566815.1"/>
    </source>
</evidence>
<dbReference type="GO" id="GO:0005384">
    <property type="term" value="F:manganese ion transmembrane transporter activity"/>
    <property type="evidence" value="ECO:0007669"/>
    <property type="project" value="InterPro"/>
</dbReference>
<protein>
    <recommendedName>
        <fullName evidence="10">Vacuolar iron transporter Ccc1</fullName>
    </recommendedName>
</protein>
<dbReference type="PANTHER" id="PTHR31851">
    <property type="entry name" value="FE(2+)/MN(2+) TRANSPORTER PCL1"/>
    <property type="match status" value="1"/>
</dbReference>
<feature type="region of interest" description="Disordered" evidence="6">
    <location>
        <begin position="18"/>
        <end position="79"/>
    </location>
</feature>
<evidence type="ECO:0000256" key="7">
    <source>
        <dbReference type="SAM" id="Phobius"/>
    </source>
</evidence>
<evidence type="ECO:0000256" key="4">
    <source>
        <dbReference type="ARBA" id="ARBA00022989"/>
    </source>
</evidence>
<reference evidence="8 9" key="1">
    <citation type="submission" date="2019-06" db="EMBL/GenBank/DDBJ databases">
        <title>Genome Sequence of the Brown Rot Fungal Pathogen Monilinia fructicola.</title>
        <authorList>
            <person name="De Miccolis Angelini R.M."/>
            <person name="Landi L."/>
            <person name="Abate D."/>
            <person name="Pollastro S."/>
            <person name="Romanazzi G."/>
            <person name="Faretra F."/>
        </authorList>
    </citation>
    <scope>NUCLEOTIDE SEQUENCE [LARGE SCALE GENOMIC DNA]</scope>
    <source>
        <strain evidence="8 9">Mfrc123</strain>
    </source>
</reference>
<dbReference type="InterPro" id="IPR008217">
    <property type="entry name" value="Ccc1_fam"/>
</dbReference>
<keyword evidence="4 7" id="KW-1133">Transmembrane helix</keyword>
<name>A0A5M9JI67_MONFR</name>
<evidence type="ECO:0000256" key="6">
    <source>
        <dbReference type="SAM" id="MobiDB-lite"/>
    </source>
</evidence>
<feature type="transmembrane region" description="Helical" evidence="7">
    <location>
        <begin position="254"/>
        <end position="275"/>
    </location>
</feature>
<dbReference type="AlphaFoldDB" id="A0A5M9JI67"/>
<accession>A0A5M9JI67</accession>
<evidence type="ECO:0008006" key="10">
    <source>
        <dbReference type="Google" id="ProtNLM"/>
    </source>
</evidence>
<gene>
    <name evidence="8" type="ORF">EYC84_009914</name>
</gene>
<proteinExistence type="inferred from homology"/>
<keyword evidence="5 7" id="KW-0472">Membrane</keyword>
<evidence type="ECO:0000256" key="1">
    <source>
        <dbReference type="ARBA" id="ARBA00004127"/>
    </source>
</evidence>
<comment type="similarity">
    <text evidence="2">Belongs to the CCC1 family.</text>
</comment>
<feature type="transmembrane region" description="Helical" evidence="7">
    <location>
        <begin position="287"/>
        <end position="308"/>
    </location>
</feature>
<dbReference type="VEuPathDB" id="FungiDB:MFRU_066g00240"/>
<evidence type="ECO:0000256" key="2">
    <source>
        <dbReference type="ARBA" id="ARBA00007049"/>
    </source>
</evidence>
<evidence type="ECO:0000256" key="3">
    <source>
        <dbReference type="ARBA" id="ARBA00022692"/>
    </source>
</evidence>
<feature type="compositionally biased region" description="Low complexity" evidence="6">
    <location>
        <begin position="39"/>
        <end position="51"/>
    </location>
</feature>
<comment type="caution">
    <text evidence="8">The sequence shown here is derived from an EMBL/GenBank/DDBJ whole genome shotgun (WGS) entry which is preliminary data.</text>
</comment>
<dbReference type="GO" id="GO:0012505">
    <property type="term" value="C:endomembrane system"/>
    <property type="evidence" value="ECO:0007669"/>
    <property type="project" value="UniProtKB-SubCell"/>
</dbReference>
<feature type="compositionally biased region" description="Acidic residues" evidence="6">
    <location>
        <begin position="60"/>
        <end position="69"/>
    </location>
</feature>
<keyword evidence="3 7" id="KW-0812">Transmembrane</keyword>
<evidence type="ECO:0000256" key="5">
    <source>
        <dbReference type="ARBA" id="ARBA00023136"/>
    </source>
</evidence>
<keyword evidence="9" id="KW-1185">Reference proteome</keyword>
<feature type="compositionally biased region" description="Basic and acidic residues" evidence="6">
    <location>
        <begin position="70"/>
        <end position="79"/>
    </location>
</feature>
<evidence type="ECO:0000313" key="9">
    <source>
        <dbReference type="Proteomes" id="UP000322873"/>
    </source>
</evidence>
<sequence length="312" mass="33300">MSLVALKNIFFHKTITPKAPISNREPGVPNIDFTASRQPLLSPSNGNNSGSESIGRNHDDDESTLDLESQDSRSEKSSHKKGWRIDARVISDATIGLSDGLTVPFALTAGLSALGDTRTVVLGGFAELVAGAISMGLGGYLGANSELASYRAIREETIERISTDLPGVMSDLMEVFEPYNLPKHTLEDLATSLAQSPRLVDFVMQFQHCQEEPATSRAFTSALTISLGYFLGGLLPLLPYFFVSQVYKGLEISIVVMVITLFIFGYVKTAVVVGFKGKCISESCFGGVQMVVVGSAAAAAAMGLVRALEGHS</sequence>
<dbReference type="Proteomes" id="UP000322873">
    <property type="component" value="Unassembled WGS sequence"/>
</dbReference>
<dbReference type="GO" id="GO:0030026">
    <property type="term" value="P:intracellular manganese ion homeostasis"/>
    <property type="evidence" value="ECO:0007669"/>
    <property type="project" value="InterPro"/>
</dbReference>